<dbReference type="PANTHER" id="PTHR24421">
    <property type="entry name" value="NITRATE/NITRITE SENSOR PROTEIN NARX-RELATED"/>
    <property type="match status" value="1"/>
</dbReference>
<dbReference type="Gene3D" id="3.30.565.10">
    <property type="entry name" value="Histidine kinase-like ATPase, C-terminal domain"/>
    <property type="match status" value="1"/>
</dbReference>
<evidence type="ECO:0000256" key="1">
    <source>
        <dbReference type="ARBA" id="ARBA00022679"/>
    </source>
</evidence>
<dbReference type="Pfam" id="PF13185">
    <property type="entry name" value="GAF_2"/>
    <property type="match status" value="1"/>
</dbReference>
<keyword evidence="1" id="KW-0808">Transferase</keyword>
<feature type="domain" description="GAF" evidence="4">
    <location>
        <begin position="217"/>
        <end position="360"/>
    </location>
</feature>
<keyword evidence="2 6" id="KW-0418">Kinase</keyword>
<dbReference type="SUPFAM" id="SSF55781">
    <property type="entry name" value="GAF domain-like"/>
    <property type="match status" value="2"/>
</dbReference>
<dbReference type="Proteomes" id="UP000597761">
    <property type="component" value="Unassembled WGS sequence"/>
</dbReference>
<keyword evidence="3" id="KW-0902">Two-component regulatory system</keyword>
<dbReference type="RefSeq" id="WP_188667713.1">
    <property type="nucleotide sequence ID" value="NZ_BMJI01000006.1"/>
</dbReference>
<evidence type="ECO:0000313" key="6">
    <source>
        <dbReference type="EMBL" id="GGC89114.1"/>
    </source>
</evidence>
<organism evidence="6 7">
    <name type="scientific">Tersicoccus solisilvae</name>
    <dbReference type="NCBI Taxonomy" id="1882339"/>
    <lineage>
        <taxon>Bacteria</taxon>
        <taxon>Bacillati</taxon>
        <taxon>Actinomycetota</taxon>
        <taxon>Actinomycetes</taxon>
        <taxon>Micrococcales</taxon>
        <taxon>Micrococcaceae</taxon>
        <taxon>Tersicoccus</taxon>
    </lineage>
</organism>
<name>A0ABQ1P2M7_9MICC</name>
<dbReference type="Pfam" id="PF02518">
    <property type="entry name" value="HATPase_c"/>
    <property type="match status" value="1"/>
</dbReference>
<dbReference type="InterPro" id="IPR003018">
    <property type="entry name" value="GAF"/>
</dbReference>
<dbReference type="Gene3D" id="3.30.450.40">
    <property type="match status" value="2"/>
</dbReference>
<reference evidence="7" key="1">
    <citation type="journal article" date="2019" name="Int. J. Syst. Evol. Microbiol.">
        <title>The Global Catalogue of Microorganisms (GCM) 10K type strain sequencing project: providing services to taxonomists for standard genome sequencing and annotation.</title>
        <authorList>
            <consortium name="The Broad Institute Genomics Platform"/>
            <consortium name="The Broad Institute Genome Sequencing Center for Infectious Disease"/>
            <person name="Wu L."/>
            <person name="Ma J."/>
        </authorList>
    </citation>
    <scope>NUCLEOTIDE SEQUENCE [LARGE SCALE GENOMIC DNA]</scope>
    <source>
        <strain evidence="7">CGMCC 1.15480</strain>
    </source>
</reference>
<evidence type="ECO:0000259" key="4">
    <source>
        <dbReference type="SMART" id="SM00065"/>
    </source>
</evidence>
<dbReference type="InterPro" id="IPR011712">
    <property type="entry name" value="Sig_transdc_His_kin_sub3_dim/P"/>
</dbReference>
<dbReference type="EMBL" id="BMJI01000006">
    <property type="protein sequence ID" value="GGC89114.1"/>
    <property type="molecule type" value="Genomic_DNA"/>
</dbReference>
<dbReference type="Pfam" id="PF01590">
    <property type="entry name" value="GAF"/>
    <property type="match status" value="1"/>
</dbReference>
<gene>
    <name evidence="6" type="primary">devS</name>
    <name evidence="6" type="ORF">GCM10011512_15050</name>
</gene>
<dbReference type="GO" id="GO:0016301">
    <property type="term" value="F:kinase activity"/>
    <property type="evidence" value="ECO:0007669"/>
    <property type="project" value="UniProtKB-KW"/>
</dbReference>
<dbReference type="SMART" id="SM00387">
    <property type="entry name" value="HATPase_c"/>
    <property type="match status" value="1"/>
</dbReference>
<keyword evidence="7" id="KW-1185">Reference proteome</keyword>
<proteinExistence type="predicted"/>
<dbReference type="InterPro" id="IPR036890">
    <property type="entry name" value="HATPase_C_sf"/>
</dbReference>
<feature type="domain" description="GAF" evidence="4">
    <location>
        <begin position="52"/>
        <end position="197"/>
    </location>
</feature>
<comment type="caution">
    <text evidence="6">The sequence shown here is derived from an EMBL/GenBank/DDBJ whole genome shotgun (WGS) entry which is preliminary data.</text>
</comment>
<feature type="domain" description="Histidine kinase/HSP90-like ATPase" evidence="5">
    <location>
        <begin position="470"/>
        <end position="561"/>
    </location>
</feature>
<dbReference type="InterPro" id="IPR029016">
    <property type="entry name" value="GAF-like_dom_sf"/>
</dbReference>
<protein>
    <submittedName>
        <fullName evidence="6">Histidine kinase</fullName>
    </submittedName>
</protein>
<dbReference type="SUPFAM" id="SSF55874">
    <property type="entry name" value="ATPase domain of HSP90 chaperone/DNA topoisomerase II/histidine kinase"/>
    <property type="match status" value="1"/>
</dbReference>
<dbReference type="Gene3D" id="1.20.5.1930">
    <property type="match status" value="1"/>
</dbReference>
<sequence length="567" mass="60299">MADRRLPLPDPQQSDLEALMGDLAERAKRVLSAQGRLRRLLEASLTVVEDLDLDQVLTRVVEAAVSLVDARYGALGVVGSDGRLDRFIPVGMSADEVSAIGRLPDGRGLLGAVIDSGSIIRLADLAQDSRSVGFPEHHPPMTAFLGVPIRVGERIWGNLYLTNKDGAFTDDDEDLVASLAVIAGIAIQNANLYEQTRRRQVLGHALSETTTALLSPDVTDVLDVVVRQAASVVTADLVTVAVPVRNSGDVRVDAAHGDDAALVRGLILPADESLAGRAIGTAGTVTSEDRHERTYLDGTLHLGPRLAVPLIVSGEAIGALCLGRCDTAAPFTAGEISLVEEFASQIALAVALAWARLDRERLEVVEERSRIARDLHDLVIQRLFVTGLALQGLSAAHPEVSDEVEAHIDQIDAAIADIRTAIFTLSNRTALSRTGIRHRLLDVVNDAASALPTAPRISFHGPLDLVVTGTLADDVVAVVRELLANVVRHAAARTVTVAIELIEGVLRVTVEDDGQGLPPIPRRASGTRHVEQRALQHGGTFVLGRGEPAGTRATWEVPIDGGPREVA</sequence>
<accession>A0ABQ1P2M7</accession>
<evidence type="ECO:0000313" key="7">
    <source>
        <dbReference type="Proteomes" id="UP000597761"/>
    </source>
</evidence>
<evidence type="ECO:0000256" key="2">
    <source>
        <dbReference type="ARBA" id="ARBA00022777"/>
    </source>
</evidence>
<dbReference type="Pfam" id="PF07730">
    <property type="entry name" value="HisKA_3"/>
    <property type="match status" value="1"/>
</dbReference>
<evidence type="ECO:0000256" key="3">
    <source>
        <dbReference type="ARBA" id="ARBA00023012"/>
    </source>
</evidence>
<dbReference type="PANTHER" id="PTHR24421:SF56">
    <property type="entry name" value="OXYGEN SENSOR HISTIDINE KINASE RESPONSE REGULATOR DOST"/>
    <property type="match status" value="1"/>
</dbReference>
<dbReference type="InterPro" id="IPR003594">
    <property type="entry name" value="HATPase_dom"/>
</dbReference>
<dbReference type="InterPro" id="IPR050482">
    <property type="entry name" value="Sensor_HK_TwoCompSys"/>
</dbReference>
<dbReference type="SMART" id="SM00065">
    <property type="entry name" value="GAF"/>
    <property type="match status" value="2"/>
</dbReference>
<evidence type="ECO:0000259" key="5">
    <source>
        <dbReference type="SMART" id="SM00387"/>
    </source>
</evidence>
<dbReference type="CDD" id="cd16917">
    <property type="entry name" value="HATPase_UhpB-NarQ-NarX-like"/>
    <property type="match status" value="1"/>
</dbReference>